<dbReference type="SUPFAM" id="SSF51735">
    <property type="entry name" value="NAD(P)-binding Rossmann-fold domains"/>
    <property type="match status" value="1"/>
</dbReference>
<dbReference type="Proteomes" id="UP000676409">
    <property type="component" value="Chromosome"/>
</dbReference>
<dbReference type="GO" id="GO:0047838">
    <property type="term" value="F:D-xylose 1-dehydrogenase (NAD+) activity"/>
    <property type="evidence" value="ECO:0007669"/>
    <property type="project" value="UniProtKB-EC"/>
</dbReference>
<keyword evidence="7" id="KW-1185">Reference proteome</keyword>
<dbReference type="EMBL" id="CP073078">
    <property type="protein sequence ID" value="QUD89959.1"/>
    <property type="molecule type" value="Genomic_DNA"/>
</dbReference>
<dbReference type="AlphaFoldDB" id="A0A975G372"/>
<evidence type="ECO:0000256" key="2">
    <source>
        <dbReference type="ARBA" id="ARBA00023002"/>
    </source>
</evidence>
<dbReference type="PANTHER" id="PTHR43639:SF9">
    <property type="entry name" value="BLL5898 PROTEIN"/>
    <property type="match status" value="1"/>
</dbReference>
<feature type="domain" description="Ketoreductase" evidence="5">
    <location>
        <begin position="7"/>
        <end position="192"/>
    </location>
</feature>
<evidence type="ECO:0000313" key="7">
    <source>
        <dbReference type="Proteomes" id="UP000676409"/>
    </source>
</evidence>
<keyword evidence="2 6" id="KW-0560">Oxidoreductase</keyword>
<dbReference type="PANTHER" id="PTHR43639">
    <property type="entry name" value="OXIDOREDUCTASE, SHORT-CHAIN DEHYDROGENASE/REDUCTASE FAMILY (AFU_ORTHOLOGUE AFUA_5G02870)"/>
    <property type="match status" value="1"/>
</dbReference>
<dbReference type="NCBIfam" id="NF005559">
    <property type="entry name" value="PRK07231.1"/>
    <property type="match status" value="1"/>
</dbReference>
<evidence type="ECO:0000259" key="5">
    <source>
        <dbReference type="SMART" id="SM00822"/>
    </source>
</evidence>
<dbReference type="Pfam" id="PF13561">
    <property type="entry name" value="adh_short_C2"/>
    <property type="match status" value="1"/>
</dbReference>
<evidence type="ECO:0000313" key="6">
    <source>
        <dbReference type="EMBL" id="QUD89959.1"/>
    </source>
</evidence>
<dbReference type="InterPro" id="IPR057326">
    <property type="entry name" value="KR_dom"/>
</dbReference>
<sequence>MGRVSGKVALVTGGASGIGRGCAEVLAAEGAIVVVTDVQVPMGLEVVDGIKAAGGQAVFREQNVTSEDVWRDTIAAVDEQFGRLDILVNNAGIGIGGPITEMTLEDWRKQQAINVEGVFLGTKHALPLMRRGGGGSIINISSLAGLNGAPNLAAYCATKGAVRLFSKAVALECAGLRDGVRVNSVHPGIIETPIWDGISATTAAMGTGANRIDLDAVSAMATPLGVKGFPADIANGVLYLASDESRYVTGTELVIDGGMHAR</sequence>
<evidence type="ECO:0000256" key="4">
    <source>
        <dbReference type="ARBA" id="ARBA00069939"/>
    </source>
</evidence>
<dbReference type="PRINTS" id="PR00080">
    <property type="entry name" value="SDRFAMILY"/>
</dbReference>
<dbReference type="KEGG" id="caul:KCG34_08875"/>
<proteinExistence type="inferred from homology"/>
<dbReference type="SMART" id="SM00822">
    <property type="entry name" value="PKS_KR"/>
    <property type="match status" value="1"/>
</dbReference>
<comment type="similarity">
    <text evidence="1">Belongs to the short-chain dehydrogenases/reductases (SDR) family.</text>
</comment>
<dbReference type="InterPro" id="IPR036291">
    <property type="entry name" value="NAD(P)-bd_dom_sf"/>
</dbReference>
<dbReference type="RefSeq" id="WP_211940010.1">
    <property type="nucleotide sequence ID" value="NZ_CP073078.1"/>
</dbReference>
<gene>
    <name evidence="6" type="ORF">KCG34_08875</name>
</gene>
<accession>A0A975G372</accession>
<dbReference type="FunFam" id="3.40.50.720:FF:000084">
    <property type="entry name" value="Short-chain dehydrogenase reductase"/>
    <property type="match status" value="1"/>
</dbReference>
<dbReference type="PROSITE" id="PS00061">
    <property type="entry name" value="ADH_SHORT"/>
    <property type="match status" value="1"/>
</dbReference>
<organism evidence="6 7">
    <name type="scientific">Phenylobacterium montanum</name>
    <dbReference type="NCBI Taxonomy" id="2823693"/>
    <lineage>
        <taxon>Bacteria</taxon>
        <taxon>Pseudomonadati</taxon>
        <taxon>Pseudomonadota</taxon>
        <taxon>Alphaproteobacteria</taxon>
        <taxon>Caulobacterales</taxon>
        <taxon>Caulobacteraceae</taxon>
        <taxon>Phenylobacterium</taxon>
    </lineage>
</organism>
<dbReference type="InterPro" id="IPR002347">
    <property type="entry name" value="SDR_fam"/>
</dbReference>
<dbReference type="Gene3D" id="3.40.50.720">
    <property type="entry name" value="NAD(P)-binding Rossmann-like Domain"/>
    <property type="match status" value="1"/>
</dbReference>
<dbReference type="PRINTS" id="PR00081">
    <property type="entry name" value="GDHRDH"/>
</dbReference>
<protein>
    <recommendedName>
        <fullName evidence="4">D-xylose 1-dehydrogenase</fullName>
        <ecNumber evidence="3">1.1.1.175</ecNumber>
    </recommendedName>
</protein>
<evidence type="ECO:0000256" key="3">
    <source>
        <dbReference type="ARBA" id="ARBA00066641"/>
    </source>
</evidence>
<name>A0A975G372_9CAUL</name>
<reference evidence="6" key="1">
    <citation type="submission" date="2021-04" db="EMBL/GenBank/DDBJ databases">
        <title>The complete genome sequence of Caulobacter sp. S6.</title>
        <authorList>
            <person name="Tang Y."/>
            <person name="Ouyang W."/>
            <person name="Liu Q."/>
            <person name="Huang B."/>
            <person name="Guo Z."/>
            <person name="Lei P."/>
        </authorList>
    </citation>
    <scope>NUCLEOTIDE SEQUENCE</scope>
    <source>
        <strain evidence="6">S6</strain>
    </source>
</reference>
<evidence type="ECO:0000256" key="1">
    <source>
        <dbReference type="ARBA" id="ARBA00006484"/>
    </source>
</evidence>
<dbReference type="InterPro" id="IPR020904">
    <property type="entry name" value="Sc_DH/Rdtase_CS"/>
</dbReference>
<dbReference type="EC" id="1.1.1.175" evidence="3"/>